<accession>A0A369V1F1</accession>
<gene>
    <name evidence="1" type="ORF">DVZ84_28725</name>
</gene>
<comment type="caution">
    <text evidence="1">The sequence shown here is derived from an EMBL/GenBank/DDBJ whole genome shotgun (WGS) entry which is preliminary data.</text>
</comment>
<sequence>MGRRPIVVGQPSPTGGRRVRANGEILGLAHGTRDVEEFLRRAGLDDVDVQTSELIEWPGGGPRVWEPTG</sequence>
<evidence type="ECO:0000313" key="1">
    <source>
        <dbReference type="EMBL" id="RDD85730.1"/>
    </source>
</evidence>
<dbReference type="RefSeq" id="WP_114531712.1">
    <property type="nucleotide sequence ID" value="NZ_QQBH01000024.1"/>
</dbReference>
<dbReference type="Proteomes" id="UP000253742">
    <property type="component" value="Unassembled WGS sequence"/>
</dbReference>
<proteinExistence type="predicted"/>
<protein>
    <submittedName>
        <fullName evidence="1">Uncharacterized protein</fullName>
    </submittedName>
</protein>
<organism evidence="1 2">
    <name type="scientific">Streptomyces parvulus</name>
    <dbReference type="NCBI Taxonomy" id="146923"/>
    <lineage>
        <taxon>Bacteria</taxon>
        <taxon>Bacillati</taxon>
        <taxon>Actinomycetota</taxon>
        <taxon>Actinomycetes</taxon>
        <taxon>Kitasatosporales</taxon>
        <taxon>Streptomycetaceae</taxon>
        <taxon>Streptomyces</taxon>
    </lineage>
</organism>
<dbReference type="OrthoDB" id="4255520at2"/>
<name>A0A369V1F1_9ACTN</name>
<reference evidence="1 2" key="1">
    <citation type="submission" date="2018-07" db="EMBL/GenBank/DDBJ databases">
        <title>Genome guided investigation of antibiotics producing actinomycetales strain isolated from a Macau mangrove ecosystem.</title>
        <authorList>
            <person name="Hu D."/>
        </authorList>
    </citation>
    <scope>NUCLEOTIDE SEQUENCE [LARGE SCALE GENOMIC DNA]</scope>
    <source>
        <strain evidence="1 2">2297</strain>
    </source>
</reference>
<dbReference type="AlphaFoldDB" id="A0A369V1F1"/>
<dbReference type="EMBL" id="QQBH01000024">
    <property type="protein sequence ID" value="RDD85730.1"/>
    <property type="molecule type" value="Genomic_DNA"/>
</dbReference>
<evidence type="ECO:0000313" key="2">
    <source>
        <dbReference type="Proteomes" id="UP000253742"/>
    </source>
</evidence>